<dbReference type="Pfam" id="PF00078">
    <property type="entry name" value="RVT_1"/>
    <property type="match status" value="1"/>
</dbReference>
<dbReference type="CDD" id="cd09076">
    <property type="entry name" value="L1-EN"/>
    <property type="match status" value="1"/>
</dbReference>
<sequence>MAQKITSKLNFICAMISMYTQVFYFLLIMGEIRVGSLNVNGARERSKRAVLFDAIRHNRLDVVFLQETHSDSRNTADWAREFDGLSLLSHNLSNSGGVAILFSRSFTPRSYQVEEIIKGRLLKVKALFENACFVFICIYAPTVAIDRMLFLNSLLSVLQSCDSDEFLLLGGDFNCTVSALDRNHIEPHMPSRKRLIELLISTDLVDIWRNFHGCQKQYTWVHPYNNMLSLARLDRFYGFKHQLSSFRSCSIIPVGFSDHSLVVCCLSFRFVKPTSAYWHFNANLLSDSNFKDVFRHFWNYFRTMIPSFQSLQQWWDFGKVQIKQLCQEYTLNVTRDITRTIKTLEREIIELQVLAENTGTPNLTENLKIKKNLLAELLGISAQGALVRSRFQSVELMDAPSKFFFNLEKKNGQLRFIHALRSETGILLTDHASIRNRAVHFYKELYKSEISQSQVDDTAFFDALPQVSTEANAKLGRALTMEELESALQDMECGKAPGVDGLPVDFFKSFWPEMGKDLLAVLIDSLAKGRLPLSCRRAVLTLLPKKGDLNEITSWRPVSILCSDYKLLSKVLANRLSKVLEQVIHPDQTYCVPGRLIYNNISFIRDIFSLSKTFNLEFGLISIDQEKAFDRVEHSYLWSVLSAFGFNSSFIDMIRVLYSDVESMLKVNGDLCTPFKIQRGVRQGCALSGMLYVLAIEPLLIKLRQELQGLTVPVNGISFQLSAYADDISILVKDERDIHAMMKLFKDFRVLSSSKVNWCKSVAVLFGKWSGGEPSLPDGLSWTRKGIKYLGVYLGDETWLQKNFEGAVEKVKGRLNKWKFLFNKLSYRGRVLIINNLAASSLWHRLACVDPPAQLLSKIQSILVDFFWDSLHWVPQSVLYLPKEEGGQGLVHLQSRTAAFRLQFVQRLLSGPVDSGWKSVACSILQTVGQGGMDKTLFLMNPNALNFNGLPVFYRNLFKVWSLLTVHRQSTNSLYWFLKEPLIYGSLFDLALDKPLPCLTLNLLRSGVTTLGALVKIAGSDFKNFVKLADYLGTRSYRIVSQLLGKWRARLTKAEFAMLEDFSAGSSSPDCNDPFPNLALSPNLMGCAGTFLECDKLSFLDPPSNGKSLYKMCVKSFNRKSLDKRSDTPWRSVLNLKENVKPEWRVLHKSPLTKKCGDLQWKILHGVVAVNAFVSVLNPEVGQECPFCSLRETIFHAFLHCVRLRPLFTVLRLLFISLNEQFSFMSFICGTKYVQKRCNKCQLLNFLLGQAKMAIYVSRRNKIEKGASEDIVVIFSILVRSRLLIDFRFYKLMKNLDTFEEIWCHNGALCSVKNDELLFAHVLSPG</sequence>
<dbReference type="Gene3D" id="3.60.10.10">
    <property type="entry name" value="Endonuclease/exonuclease/phosphatase"/>
    <property type="match status" value="1"/>
</dbReference>
<dbReference type="InterPro" id="IPR043502">
    <property type="entry name" value="DNA/RNA_pol_sf"/>
</dbReference>
<organism evidence="3 4">
    <name type="scientific">Coilia grayii</name>
    <name type="common">Gray's grenadier anchovy</name>
    <dbReference type="NCBI Taxonomy" id="363190"/>
    <lineage>
        <taxon>Eukaryota</taxon>
        <taxon>Metazoa</taxon>
        <taxon>Chordata</taxon>
        <taxon>Craniata</taxon>
        <taxon>Vertebrata</taxon>
        <taxon>Euteleostomi</taxon>
        <taxon>Actinopterygii</taxon>
        <taxon>Neopterygii</taxon>
        <taxon>Teleostei</taxon>
        <taxon>Clupei</taxon>
        <taxon>Clupeiformes</taxon>
        <taxon>Clupeoidei</taxon>
        <taxon>Engraulidae</taxon>
        <taxon>Coilinae</taxon>
        <taxon>Coilia</taxon>
    </lineage>
</organism>
<keyword evidence="1" id="KW-0472">Membrane</keyword>
<dbReference type="PROSITE" id="PS50878">
    <property type="entry name" value="RT_POL"/>
    <property type="match status" value="1"/>
</dbReference>
<dbReference type="SUPFAM" id="SSF56672">
    <property type="entry name" value="DNA/RNA polymerases"/>
    <property type="match status" value="1"/>
</dbReference>
<proteinExistence type="predicted"/>
<dbReference type="CDD" id="cd01650">
    <property type="entry name" value="RT_nLTR_like"/>
    <property type="match status" value="1"/>
</dbReference>
<evidence type="ECO:0000256" key="1">
    <source>
        <dbReference type="SAM" id="Phobius"/>
    </source>
</evidence>
<feature type="transmembrane region" description="Helical" evidence="1">
    <location>
        <begin position="9"/>
        <end position="30"/>
    </location>
</feature>
<dbReference type="PANTHER" id="PTHR31635:SF196">
    <property type="entry name" value="REVERSE TRANSCRIPTASE DOMAIN-CONTAINING PROTEIN-RELATED"/>
    <property type="match status" value="1"/>
</dbReference>
<dbReference type="PANTHER" id="PTHR31635">
    <property type="entry name" value="REVERSE TRANSCRIPTASE DOMAIN-CONTAINING PROTEIN-RELATED"/>
    <property type="match status" value="1"/>
</dbReference>
<protein>
    <recommendedName>
        <fullName evidence="2">Reverse transcriptase domain-containing protein</fullName>
    </recommendedName>
</protein>
<keyword evidence="1" id="KW-0812">Transmembrane</keyword>
<keyword evidence="4" id="KW-1185">Reference proteome</keyword>
<dbReference type="Pfam" id="PF03372">
    <property type="entry name" value="Exo_endo_phos"/>
    <property type="match status" value="1"/>
</dbReference>
<comment type="caution">
    <text evidence="3">The sequence shown here is derived from an EMBL/GenBank/DDBJ whole genome shotgun (WGS) entry which is preliminary data.</text>
</comment>
<dbReference type="EMBL" id="JBHFQA010000014">
    <property type="protein sequence ID" value="KAL2088092.1"/>
    <property type="molecule type" value="Genomic_DNA"/>
</dbReference>
<keyword evidence="1" id="KW-1133">Transmembrane helix</keyword>
<feature type="domain" description="Reverse transcriptase" evidence="2">
    <location>
        <begin position="524"/>
        <end position="794"/>
    </location>
</feature>
<dbReference type="InterPro" id="IPR036691">
    <property type="entry name" value="Endo/exonu/phosph_ase_sf"/>
</dbReference>
<evidence type="ECO:0000259" key="2">
    <source>
        <dbReference type="PROSITE" id="PS50878"/>
    </source>
</evidence>
<gene>
    <name evidence="3" type="ORF">ACEWY4_016920</name>
</gene>
<dbReference type="Proteomes" id="UP001591681">
    <property type="component" value="Unassembled WGS sequence"/>
</dbReference>
<evidence type="ECO:0000313" key="3">
    <source>
        <dbReference type="EMBL" id="KAL2088092.1"/>
    </source>
</evidence>
<evidence type="ECO:0000313" key="4">
    <source>
        <dbReference type="Proteomes" id="UP001591681"/>
    </source>
</evidence>
<dbReference type="InterPro" id="IPR005135">
    <property type="entry name" value="Endo/exonuclease/phosphatase"/>
</dbReference>
<reference evidence="3 4" key="1">
    <citation type="submission" date="2024-09" db="EMBL/GenBank/DDBJ databases">
        <title>A chromosome-level genome assembly of Gray's grenadier anchovy, Coilia grayii.</title>
        <authorList>
            <person name="Fu Z."/>
        </authorList>
    </citation>
    <scope>NUCLEOTIDE SEQUENCE [LARGE SCALE GENOMIC DNA]</scope>
    <source>
        <strain evidence="3">G4</strain>
        <tissue evidence="3">Muscle</tissue>
    </source>
</reference>
<accession>A0ABD1JLX8</accession>
<dbReference type="InterPro" id="IPR000477">
    <property type="entry name" value="RT_dom"/>
</dbReference>
<dbReference type="SUPFAM" id="SSF56219">
    <property type="entry name" value="DNase I-like"/>
    <property type="match status" value="1"/>
</dbReference>
<name>A0ABD1JLX8_9TELE</name>